<gene>
    <name evidence="6" type="ORF">BG04_1490</name>
</gene>
<feature type="domain" description="Metallo-beta-lactamase" evidence="5">
    <location>
        <begin position="12"/>
        <end position="191"/>
    </location>
</feature>
<name>A0A0B6ATI8_PRIM2</name>
<dbReference type="PANTHER" id="PTHR46233">
    <property type="entry name" value="HYDROXYACYLGLUTATHIONE HYDROLASE GLOC"/>
    <property type="match status" value="1"/>
</dbReference>
<dbReference type="Pfam" id="PF00753">
    <property type="entry name" value="Lactamase_B"/>
    <property type="match status" value="1"/>
</dbReference>
<sequence>MNYHRIPLGPIQTNCYVVANEKKECLVFDPGAQGKQLVEFLEKQTYKPLAILLTHAHFDHIGGVDEVMNHYSIPLYVHKNEKEWLHNSDLNGSKFFDLGEITAPDATDIISIEGNLTIGSFQFEVYETPGHSPGSVSYYFKPGNFVVSGDALFAGGIGRTDLPGGNQAQLLESIESKLLSLPEDTLVLSGHGPETTVGHEMDQNPFLNGF</sequence>
<comment type="cofactor">
    <cofactor evidence="1">
        <name>Zn(2+)</name>
        <dbReference type="ChEBI" id="CHEBI:29105"/>
    </cofactor>
</comment>
<protein>
    <submittedName>
        <fullName evidence="6">Beta-lactamase superfamily domain protein</fullName>
    </submittedName>
</protein>
<evidence type="ECO:0000256" key="3">
    <source>
        <dbReference type="ARBA" id="ARBA00022801"/>
    </source>
</evidence>
<evidence type="ECO:0000256" key="2">
    <source>
        <dbReference type="ARBA" id="ARBA00022723"/>
    </source>
</evidence>
<keyword evidence="4" id="KW-0862">Zinc</keyword>
<dbReference type="KEGG" id="bmeg:BG04_1490"/>
<dbReference type="InterPro" id="IPR001279">
    <property type="entry name" value="Metallo-B-lactamas"/>
</dbReference>
<evidence type="ECO:0000259" key="5">
    <source>
        <dbReference type="SMART" id="SM00849"/>
    </source>
</evidence>
<dbReference type="Proteomes" id="UP000031829">
    <property type="component" value="Chromosome"/>
</dbReference>
<evidence type="ECO:0000313" key="6">
    <source>
        <dbReference type="EMBL" id="AJI24427.1"/>
    </source>
</evidence>
<dbReference type="HOGENOM" id="CLU_030571_5_2_9"/>
<evidence type="ECO:0000313" key="7">
    <source>
        <dbReference type="Proteomes" id="UP000031829"/>
    </source>
</evidence>
<dbReference type="SUPFAM" id="SSF56281">
    <property type="entry name" value="Metallo-hydrolase/oxidoreductase"/>
    <property type="match status" value="1"/>
</dbReference>
<reference evidence="6 7" key="1">
    <citation type="journal article" date="2015" name="Genome Announc.">
        <title>Complete genome sequences for 35 biothreat assay-relevant bacillus species.</title>
        <authorList>
            <person name="Johnson S.L."/>
            <person name="Daligault H.E."/>
            <person name="Davenport K.W."/>
            <person name="Jaissle J."/>
            <person name="Frey K.G."/>
            <person name="Ladner J.T."/>
            <person name="Broomall S.M."/>
            <person name="Bishop-Lilly K.A."/>
            <person name="Bruce D.C."/>
            <person name="Gibbons H.S."/>
            <person name="Coyne S.R."/>
            <person name="Lo C.C."/>
            <person name="Meincke L."/>
            <person name="Munk A.C."/>
            <person name="Koroleva G.I."/>
            <person name="Rosenzweig C.N."/>
            <person name="Palacios G.F."/>
            <person name="Redden C.L."/>
            <person name="Minogue T.D."/>
            <person name="Chain P.S."/>
        </authorList>
    </citation>
    <scope>NUCLEOTIDE SEQUENCE [LARGE SCALE GENOMIC DNA]</scope>
    <source>
        <strain evidence="7">ATCC 14581 / DSM 32 / JCM 2506 / NBRC 15308 / NCIMB 9376 / NCTC 10342 / NRRL B-14308 / VKM B-512</strain>
    </source>
</reference>
<keyword evidence="2" id="KW-0479">Metal-binding</keyword>
<dbReference type="SMART" id="SM00849">
    <property type="entry name" value="Lactamase_B"/>
    <property type="match status" value="1"/>
</dbReference>
<dbReference type="AlphaFoldDB" id="A0A0B6ATI8"/>
<dbReference type="GO" id="GO:0016787">
    <property type="term" value="F:hydrolase activity"/>
    <property type="evidence" value="ECO:0007669"/>
    <property type="project" value="UniProtKB-KW"/>
</dbReference>
<evidence type="ECO:0000256" key="4">
    <source>
        <dbReference type="ARBA" id="ARBA00022833"/>
    </source>
</evidence>
<dbReference type="CDD" id="cd06262">
    <property type="entry name" value="metallo-hydrolase-like_MBL-fold"/>
    <property type="match status" value="1"/>
</dbReference>
<dbReference type="EMBL" id="CP009920">
    <property type="protein sequence ID" value="AJI24427.1"/>
    <property type="molecule type" value="Genomic_DNA"/>
</dbReference>
<dbReference type="RefSeq" id="WP_034648929.1">
    <property type="nucleotide sequence ID" value="NZ_BCVB01000008.1"/>
</dbReference>
<proteinExistence type="predicted"/>
<accession>A0A0B6ATI8</accession>
<dbReference type="InterPro" id="IPR051453">
    <property type="entry name" value="MBL_Glyoxalase_II"/>
</dbReference>
<evidence type="ECO:0000256" key="1">
    <source>
        <dbReference type="ARBA" id="ARBA00001947"/>
    </source>
</evidence>
<organism evidence="6 7">
    <name type="scientific">Priestia megaterium (strain ATCC 14581 / DSM 32 / CCUG 1817 / JCM 2506 / NBRC 15308 / NCIMB 9376 / NCTC 10342 / NRRL B-14308 / VKM B-512 / Ford 19)</name>
    <name type="common">Bacillus megaterium</name>
    <dbReference type="NCBI Taxonomy" id="1348623"/>
    <lineage>
        <taxon>Bacteria</taxon>
        <taxon>Bacillati</taxon>
        <taxon>Bacillota</taxon>
        <taxon>Bacilli</taxon>
        <taxon>Bacillales</taxon>
        <taxon>Bacillaceae</taxon>
        <taxon>Priestia</taxon>
    </lineage>
</organism>
<dbReference type="GeneID" id="93644958"/>
<dbReference type="GO" id="GO:0046872">
    <property type="term" value="F:metal ion binding"/>
    <property type="evidence" value="ECO:0007669"/>
    <property type="project" value="UniProtKB-KW"/>
</dbReference>
<dbReference type="Gene3D" id="3.60.15.10">
    <property type="entry name" value="Ribonuclease Z/Hydroxyacylglutathione hydrolase-like"/>
    <property type="match status" value="1"/>
</dbReference>
<dbReference type="PANTHER" id="PTHR46233:SF3">
    <property type="entry name" value="HYDROXYACYLGLUTATHIONE HYDROLASE GLOC"/>
    <property type="match status" value="1"/>
</dbReference>
<dbReference type="InterPro" id="IPR036866">
    <property type="entry name" value="RibonucZ/Hydroxyglut_hydro"/>
</dbReference>
<keyword evidence="3" id="KW-0378">Hydrolase</keyword>